<dbReference type="Proteomes" id="UP001164539">
    <property type="component" value="Chromosome 14"/>
</dbReference>
<protein>
    <submittedName>
        <fullName evidence="1">Uncharacterized protein</fullName>
    </submittedName>
</protein>
<name>A0ACC1WPZ9_MELAZ</name>
<gene>
    <name evidence="1" type="ORF">OWV82_024528</name>
</gene>
<keyword evidence="2" id="KW-1185">Reference proteome</keyword>
<comment type="caution">
    <text evidence="1">The sequence shown here is derived from an EMBL/GenBank/DDBJ whole genome shotgun (WGS) entry which is preliminary data.</text>
</comment>
<reference evidence="1 2" key="1">
    <citation type="journal article" date="2023" name="Science">
        <title>Complex scaffold remodeling in plant triterpene biosynthesis.</title>
        <authorList>
            <person name="De La Pena R."/>
            <person name="Hodgson H."/>
            <person name="Liu J.C."/>
            <person name="Stephenson M.J."/>
            <person name="Martin A.C."/>
            <person name="Owen C."/>
            <person name="Harkess A."/>
            <person name="Leebens-Mack J."/>
            <person name="Jimenez L.E."/>
            <person name="Osbourn A."/>
            <person name="Sattely E.S."/>
        </authorList>
    </citation>
    <scope>NUCLEOTIDE SEQUENCE [LARGE SCALE GENOMIC DNA]</scope>
    <source>
        <strain evidence="2">cv. JPN11</strain>
        <tissue evidence="1">Leaf</tissue>
    </source>
</reference>
<evidence type="ECO:0000313" key="2">
    <source>
        <dbReference type="Proteomes" id="UP001164539"/>
    </source>
</evidence>
<organism evidence="1 2">
    <name type="scientific">Melia azedarach</name>
    <name type="common">Chinaberry tree</name>
    <dbReference type="NCBI Taxonomy" id="155640"/>
    <lineage>
        <taxon>Eukaryota</taxon>
        <taxon>Viridiplantae</taxon>
        <taxon>Streptophyta</taxon>
        <taxon>Embryophyta</taxon>
        <taxon>Tracheophyta</taxon>
        <taxon>Spermatophyta</taxon>
        <taxon>Magnoliopsida</taxon>
        <taxon>eudicotyledons</taxon>
        <taxon>Gunneridae</taxon>
        <taxon>Pentapetalae</taxon>
        <taxon>rosids</taxon>
        <taxon>malvids</taxon>
        <taxon>Sapindales</taxon>
        <taxon>Meliaceae</taxon>
        <taxon>Melia</taxon>
    </lineage>
</organism>
<dbReference type="EMBL" id="CM051407">
    <property type="protein sequence ID" value="KAJ4701260.1"/>
    <property type="molecule type" value="Genomic_DNA"/>
</dbReference>
<proteinExistence type="predicted"/>
<evidence type="ECO:0000313" key="1">
    <source>
        <dbReference type="EMBL" id="KAJ4701260.1"/>
    </source>
</evidence>
<accession>A0ACC1WPZ9</accession>
<sequence>MAMAGFGTAGPTLVEAYVVRAQYKEKVKKQQKLEAVDKSTAGMVADYGKKIPGGCFFWVSKKNRSAKVSSATELDCDGKLQVDEKGDCKRGICAKKNPQGEDEEDGRRKSQEY</sequence>